<evidence type="ECO:0000313" key="2">
    <source>
        <dbReference type="Proteomes" id="UP001186974"/>
    </source>
</evidence>
<reference evidence="1" key="1">
    <citation type="submission" date="2024-09" db="EMBL/GenBank/DDBJ databases">
        <title>Black Yeasts Isolated from many extreme environments.</title>
        <authorList>
            <person name="Coleine C."/>
            <person name="Stajich J.E."/>
            <person name="Selbmann L."/>
        </authorList>
    </citation>
    <scope>NUCLEOTIDE SEQUENCE</scope>
    <source>
        <strain evidence="1">CCFEE 5737</strain>
    </source>
</reference>
<comment type="caution">
    <text evidence="1">The sequence shown here is derived from an EMBL/GenBank/DDBJ whole genome shotgun (WGS) entry which is preliminary data.</text>
</comment>
<evidence type="ECO:0000313" key="1">
    <source>
        <dbReference type="EMBL" id="KAK3080972.1"/>
    </source>
</evidence>
<dbReference type="EMBL" id="JAWDJW010000329">
    <property type="protein sequence ID" value="KAK3080972.1"/>
    <property type="molecule type" value="Genomic_DNA"/>
</dbReference>
<gene>
    <name evidence="1" type="ORF">LTS18_011388</name>
</gene>
<organism evidence="1 2">
    <name type="scientific">Coniosporium uncinatum</name>
    <dbReference type="NCBI Taxonomy" id="93489"/>
    <lineage>
        <taxon>Eukaryota</taxon>
        <taxon>Fungi</taxon>
        <taxon>Dikarya</taxon>
        <taxon>Ascomycota</taxon>
        <taxon>Pezizomycotina</taxon>
        <taxon>Dothideomycetes</taxon>
        <taxon>Dothideomycetes incertae sedis</taxon>
        <taxon>Coniosporium</taxon>
    </lineage>
</organism>
<sequence>MKAENRQVRKLSERTPMYQHAAKDLLQTQHAYRCFCTSERLHQLASERAKLGLPTDYDRTCADVLKDQSDERAANGESHVIRLRVPDRYPTFTDIIYGKLGKEDQKKHALMTAANAFDDPILLKSDGTPTYHLANVVDDHHMRITHVIRGTEWLSATPKHLALYNAFGWTPPQFAHVGLLVNEQGQKLSKRDLATDIASWKDRGVFPEALVNFVALLGWSHNVGSDFMSLSKLVENFSMRWTKGNATVSLGKLWFLQNKHAVRRVEEKAQGMEDMVSAVRAALPTLDGFGAQQESRFEGETQWRVYIERILEADAKNYFTAKDFVKRNSYFFVPHSSASIELPPPGGADIELATLDMAAKKLLQSLPRGWEWTAKGVHARIKEIVGGIAEGDEGRVKGASKTLHCYLRAVVAGGKEGPSIAETMGILGRGVCEERIRGVRVDLRRAGEGEEGDDGEEEGQLPAESLV</sequence>
<protein>
    <submittedName>
        <fullName evidence="1">Uncharacterized protein</fullName>
    </submittedName>
</protein>
<dbReference type="Proteomes" id="UP001186974">
    <property type="component" value="Unassembled WGS sequence"/>
</dbReference>
<accession>A0ACC3DWR4</accession>
<name>A0ACC3DWR4_9PEZI</name>
<proteinExistence type="predicted"/>
<keyword evidence="2" id="KW-1185">Reference proteome</keyword>